<dbReference type="STRING" id="675635.Psed_3450"/>
<protein>
    <submittedName>
        <fullName evidence="1">Uncharacterized protein</fullName>
    </submittedName>
</protein>
<dbReference type="Proteomes" id="UP000007809">
    <property type="component" value="Chromosome"/>
</dbReference>
<evidence type="ECO:0000313" key="1">
    <source>
        <dbReference type="EMBL" id="AEA25638.1"/>
    </source>
</evidence>
<dbReference type="AlphaFoldDB" id="F4CZA7"/>
<accession>F4CZA7</accession>
<gene>
    <name evidence="1" type="ordered locus">Psed_3450</name>
</gene>
<dbReference type="RefSeq" id="WP_013675558.1">
    <property type="nucleotide sequence ID" value="NC_015312.1"/>
</dbReference>
<dbReference type="OrthoDB" id="5194596at2"/>
<name>F4CZA7_PSEUX</name>
<dbReference type="HOGENOM" id="CLU_1106417_0_0_11"/>
<evidence type="ECO:0000313" key="2">
    <source>
        <dbReference type="Proteomes" id="UP000007809"/>
    </source>
</evidence>
<dbReference type="EMBL" id="CP002593">
    <property type="protein sequence ID" value="AEA25638.1"/>
    <property type="molecule type" value="Genomic_DNA"/>
</dbReference>
<keyword evidence="2" id="KW-1185">Reference proteome</keyword>
<organism evidence="1 2">
    <name type="scientific">Pseudonocardia dioxanivorans (strain ATCC 55486 / DSM 44775 / JCM 13855 / CB1190)</name>
    <dbReference type="NCBI Taxonomy" id="675635"/>
    <lineage>
        <taxon>Bacteria</taxon>
        <taxon>Bacillati</taxon>
        <taxon>Actinomycetota</taxon>
        <taxon>Actinomycetes</taxon>
        <taxon>Pseudonocardiales</taxon>
        <taxon>Pseudonocardiaceae</taxon>
        <taxon>Pseudonocardia</taxon>
    </lineage>
</organism>
<proteinExistence type="predicted"/>
<dbReference type="KEGG" id="pdx:Psed_3450"/>
<reference evidence="1 2" key="1">
    <citation type="journal article" date="2011" name="J. Bacteriol.">
        <title>Genome sequence of the 1,4-dioxane-degrading Pseudonocardia dioxanivorans strain CB1190.</title>
        <authorList>
            <person name="Sales C.M."/>
            <person name="Mahendra S."/>
            <person name="Grostern A."/>
            <person name="Parales R.E."/>
            <person name="Goodwin L.A."/>
            <person name="Woyke T."/>
            <person name="Nolan M."/>
            <person name="Lapidus A."/>
            <person name="Chertkov O."/>
            <person name="Ovchinnikova G."/>
            <person name="Sczyrba A."/>
            <person name="Alvarez-Cohen L."/>
        </authorList>
    </citation>
    <scope>NUCLEOTIDE SEQUENCE [LARGE SCALE GENOMIC DNA]</scope>
    <source>
        <strain evidence="2">ATCC 55486 / DSM 44775 / JCM 13855 / CB1190</strain>
    </source>
</reference>
<sequence>MSTVSQTSQEEAPAEVAAKVLGIRVRRASGADDMTMIHRNGRLAAFAEATLGEREDMRRGPGLWWPAPGRWWWRVTLVDVRRLPRLREIFPIAARACEASGVARPGQLPAAVTMAVPDLHWLVHTVPAHLVGDPSMLDRPTTVTLGRGRYPNPGMANVGAAVDTWLAEEPVRRALSRLHRRRTAERHLYLTIGCTAQTADAFESLVRGSGVPPAPPARRPDVSHLWLAPVLGRSVFLWSREDGWSRYEPYD</sequence>